<keyword evidence="1" id="KW-0732">Signal</keyword>
<dbReference type="SMART" id="SM00909">
    <property type="entry name" value="Germane"/>
    <property type="match status" value="1"/>
</dbReference>
<proteinExistence type="predicted"/>
<dbReference type="Pfam" id="PF25976">
    <property type="entry name" value="LpqB_N"/>
    <property type="match status" value="1"/>
</dbReference>
<evidence type="ECO:0000256" key="1">
    <source>
        <dbReference type="SAM" id="SignalP"/>
    </source>
</evidence>
<dbReference type="InterPro" id="IPR015943">
    <property type="entry name" value="WD40/YVTN_repeat-like_dom_sf"/>
</dbReference>
<feature type="signal peptide" evidence="1">
    <location>
        <begin position="1"/>
        <end position="26"/>
    </location>
</feature>
<reference evidence="3 4" key="1">
    <citation type="submission" date="2018-06" db="EMBL/GenBank/DDBJ databases">
        <title>Sphaerisporangium craniellae sp. nov., isolated from a marine sponge in the South China Sea.</title>
        <authorList>
            <person name="Li L."/>
        </authorList>
    </citation>
    <scope>NUCLEOTIDE SEQUENCE [LARGE SCALE GENOMIC DNA]</scope>
    <source>
        <strain evidence="3 4">CCTCC AA 208026</strain>
    </source>
</reference>
<accession>A0A367FDM8</accession>
<organism evidence="3 4">
    <name type="scientific">Sphaerisporangium album</name>
    <dbReference type="NCBI Taxonomy" id="509200"/>
    <lineage>
        <taxon>Bacteria</taxon>
        <taxon>Bacillati</taxon>
        <taxon>Actinomycetota</taxon>
        <taxon>Actinomycetes</taxon>
        <taxon>Streptosporangiales</taxon>
        <taxon>Streptosporangiaceae</taxon>
        <taxon>Sphaerisporangium</taxon>
    </lineage>
</organism>
<dbReference type="Pfam" id="PF10647">
    <property type="entry name" value="Gmad1"/>
    <property type="match status" value="1"/>
</dbReference>
<feature type="chain" id="PRO_5038797860" description="GerMN domain-containing protein" evidence="1">
    <location>
        <begin position="27"/>
        <end position="590"/>
    </location>
</feature>
<evidence type="ECO:0000313" key="4">
    <source>
        <dbReference type="Proteomes" id="UP000253094"/>
    </source>
</evidence>
<dbReference type="PROSITE" id="PS51257">
    <property type="entry name" value="PROKAR_LIPOPROTEIN"/>
    <property type="match status" value="1"/>
</dbReference>
<protein>
    <recommendedName>
        <fullName evidence="2">GerMN domain-containing protein</fullName>
    </recommendedName>
</protein>
<dbReference type="InterPro" id="IPR018910">
    <property type="entry name" value="LpqB_C"/>
</dbReference>
<name>A0A367FDM8_9ACTN</name>
<keyword evidence="4" id="KW-1185">Reference proteome</keyword>
<dbReference type="SUPFAM" id="SSF69322">
    <property type="entry name" value="Tricorn protease domain 2"/>
    <property type="match status" value="1"/>
</dbReference>
<dbReference type="InterPro" id="IPR019606">
    <property type="entry name" value="GerMN"/>
</dbReference>
<dbReference type="InterPro" id="IPR059026">
    <property type="entry name" value="LpqB_N"/>
</dbReference>
<dbReference type="Gene3D" id="2.130.10.10">
    <property type="entry name" value="YVTN repeat-like/Quinoprotein amine dehydrogenase"/>
    <property type="match status" value="1"/>
</dbReference>
<sequence>MRTRPSTAALCALVMAALAVASSACSTVRTGGNIFTARGPGKNDPLSQPYVRMLPAPPKPNALPTEIVSGFLAAAASFDDPLRTVAKQYLTGDAQRTWSPFDAVMIYDQGEVKTDTPGDDLTQAHVTLKGVKLGELDGDSHYVPRDASASNDLSRGFTLVRVRGQWRISTAPAGLLLSNDDFKRAYRSFDLYFAAGDLEGLVIDQVWVPINPSQGLAKSLVQRLLAGPTTPLQDAVESAFGGDVDVSDVNDVTVEGDTVVVDFTSDVVDSARVARYKRALSAQLSWTLKPLTESRRIEVRVNGEQFPGGPFIIAPRDYQGYDPDVVDASAQALYLRQGRLYVIDKDKDEPLSAGAGPARQLTSLAVSDRSFSRVAALEKGGGRIWVTGAAPGSPWERWLEAPGLTPPSWDRHGDLWSVSRAGPRRSQVLRAREASRPVPVSAPDLEPTDVTAFRVARDGVRVAVVSDDGHGQQVLVGAITKSRTEVRNVRTLVPAQAGQEIADIAWRDASTLLVLTRSKNDRQLTAVSVTQGVTDTPRSAARIETITAAPEPAPVLAGTSDGQVLMWDTQKRQWTPLEKNGASAPMYPLG</sequence>
<dbReference type="Proteomes" id="UP000253094">
    <property type="component" value="Unassembled WGS sequence"/>
</dbReference>
<dbReference type="OrthoDB" id="3226781at2"/>
<evidence type="ECO:0000259" key="2">
    <source>
        <dbReference type="SMART" id="SM00909"/>
    </source>
</evidence>
<feature type="domain" description="GerMN" evidence="2">
    <location>
        <begin position="217"/>
        <end position="310"/>
    </location>
</feature>
<dbReference type="EMBL" id="QOIL01000015">
    <property type="protein sequence ID" value="RCG27952.1"/>
    <property type="molecule type" value="Genomic_DNA"/>
</dbReference>
<dbReference type="Pfam" id="PF10646">
    <property type="entry name" value="Germane"/>
    <property type="match status" value="1"/>
</dbReference>
<comment type="caution">
    <text evidence="3">The sequence shown here is derived from an EMBL/GenBank/DDBJ whole genome shotgun (WGS) entry which is preliminary data.</text>
</comment>
<dbReference type="RefSeq" id="WP_114031475.1">
    <property type="nucleotide sequence ID" value="NZ_QOIL01000015.1"/>
</dbReference>
<dbReference type="AlphaFoldDB" id="A0A367FDM8"/>
<evidence type="ECO:0000313" key="3">
    <source>
        <dbReference type="EMBL" id="RCG27952.1"/>
    </source>
</evidence>
<gene>
    <name evidence="3" type="ORF">DQ384_25930</name>
</gene>